<dbReference type="InterPro" id="IPR036291">
    <property type="entry name" value="NAD(P)-bd_dom_sf"/>
</dbReference>
<name>A0A2U8W2L2_9HYPH</name>
<dbReference type="PRINTS" id="PR00080">
    <property type="entry name" value="SDRFAMILY"/>
</dbReference>
<evidence type="ECO:0000256" key="3">
    <source>
        <dbReference type="RuleBase" id="RU000363"/>
    </source>
</evidence>
<keyword evidence="5" id="KW-0472">Membrane</keyword>
<reference evidence="8" key="1">
    <citation type="submission" date="2018-05" db="EMBL/GenBank/DDBJ databases">
        <title>Complete Genome Sequence of Methylobacterium sp. 17SD2-17.</title>
        <authorList>
            <person name="Srinivasan S."/>
        </authorList>
    </citation>
    <scope>NUCLEOTIDE SEQUENCE [LARGE SCALE GENOMIC DNA]</scope>
    <source>
        <strain evidence="8">17SD2-17</strain>
    </source>
</reference>
<dbReference type="GO" id="GO:0016491">
    <property type="term" value="F:oxidoreductase activity"/>
    <property type="evidence" value="ECO:0007669"/>
    <property type="project" value="UniProtKB-KW"/>
</dbReference>
<accession>A0A2U8W2L2</accession>
<evidence type="ECO:0000256" key="5">
    <source>
        <dbReference type="SAM" id="Phobius"/>
    </source>
</evidence>
<evidence type="ECO:0000313" key="7">
    <source>
        <dbReference type="EMBL" id="AWN39871.1"/>
    </source>
</evidence>
<keyword evidence="2" id="KW-0560">Oxidoreductase</keyword>
<dbReference type="SMART" id="SM00822">
    <property type="entry name" value="PKS_KR"/>
    <property type="match status" value="1"/>
</dbReference>
<dbReference type="PANTHER" id="PTHR44196:SF1">
    <property type="entry name" value="DEHYDROGENASE_REDUCTASE SDR FAMILY MEMBER 7B"/>
    <property type="match status" value="1"/>
</dbReference>
<dbReference type="InterPro" id="IPR002347">
    <property type="entry name" value="SDR_fam"/>
</dbReference>
<dbReference type="OrthoDB" id="9781689at2"/>
<dbReference type="KEGG" id="mets:DK389_04125"/>
<dbReference type="InterPro" id="IPR020904">
    <property type="entry name" value="Sc_DH/Rdtase_CS"/>
</dbReference>
<sequence length="336" mass="36008">MARVAVVTGGTSGIGLATAHLFAARGWSVAVIARDQGRLDAAEAALSAYGRPVLAISADVADAQAVDAAAERIEQELGPIRAWINNAMSTVVSPADKIAPDEYRRVTETTYLSQVFGTLAALRHMKKRDRGAIVQVSSGLGIRAAPLQAPYCAAKFAVSGFTDSLRAELIHDSVDVSLTVVYLPAVNTPQFNWARTRTGHGQNAPDPVFDPRLCAEAIHFAVEHPRREIWVGRSSLMMALAQGLAPGFADRKAAEAWESQLEERPVPDRDGNLFEPVPGNVGTDGRFGDRTRRTRSEFWTSRERDLVVLGLAGVAAIGVAGLAAAARAPRRLLGRR</sequence>
<dbReference type="GO" id="GO:0016020">
    <property type="term" value="C:membrane"/>
    <property type="evidence" value="ECO:0007669"/>
    <property type="project" value="TreeGrafter"/>
</dbReference>
<keyword evidence="5" id="KW-0812">Transmembrane</keyword>
<dbReference type="PROSITE" id="PS00061">
    <property type="entry name" value="ADH_SHORT"/>
    <property type="match status" value="1"/>
</dbReference>
<keyword evidence="5" id="KW-1133">Transmembrane helix</keyword>
<dbReference type="SUPFAM" id="SSF51735">
    <property type="entry name" value="NAD(P)-binding Rossmann-fold domains"/>
    <property type="match status" value="1"/>
</dbReference>
<organism evidence="7 8">
    <name type="scientific">Methylobacterium durans</name>
    <dbReference type="NCBI Taxonomy" id="2202825"/>
    <lineage>
        <taxon>Bacteria</taxon>
        <taxon>Pseudomonadati</taxon>
        <taxon>Pseudomonadota</taxon>
        <taxon>Alphaproteobacteria</taxon>
        <taxon>Hyphomicrobiales</taxon>
        <taxon>Methylobacteriaceae</taxon>
        <taxon>Methylobacterium</taxon>
    </lineage>
</organism>
<dbReference type="PRINTS" id="PR00081">
    <property type="entry name" value="GDHRDH"/>
</dbReference>
<dbReference type="EMBL" id="CP029550">
    <property type="protein sequence ID" value="AWN39871.1"/>
    <property type="molecule type" value="Genomic_DNA"/>
</dbReference>
<dbReference type="NCBIfam" id="NF005495">
    <property type="entry name" value="PRK07109.1"/>
    <property type="match status" value="1"/>
</dbReference>
<feature type="transmembrane region" description="Helical" evidence="5">
    <location>
        <begin position="306"/>
        <end position="326"/>
    </location>
</feature>
<dbReference type="Proteomes" id="UP000245926">
    <property type="component" value="Chromosome"/>
</dbReference>
<evidence type="ECO:0000256" key="1">
    <source>
        <dbReference type="ARBA" id="ARBA00006484"/>
    </source>
</evidence>
<evidence type="ECO:0000313" key="8">
    <source>
        <dbReference type="Proteomes" id="UP000245926"/>
    </source>
</evidence>
<dbReference type="PANTHER" id="PTHR44196">
    <property type="entry name" value="DEHYDROGENASE/REDUCTASE SDR FAMILY MEMBER 7B"/>
    <property type="match status" value="1"/>
</dbReference>
<comment type="similarity">
    <text evidence="1 3">Belongs to the short-chain dehydrogenases/reductases (SDR) family.</text>
</comment>
<feature type="compositionally biased region" description="Basic and acidic residues" evidence="4">
    <location>
        <begin position="262"/>
        <end position="272"/>
    </location>
</feature>
<proteinExistence type="inferred from homology"/>
<evidence type="ECO:0000256" key="4">
    <source>
        <dbReference type="SAM" id="MobiDB-lite"/>
    </source>
</evidence>
<dbReference type="Gene3D" id="3.40.50.720">
    <property type="entry name" value="NAD(P)-binding Rossmann-like Domain"/>
    <property type="match status" value="1"/>
</dbReference>
<keyword evidence="8" id="KW-1185">Reference proteome</keyword>
<feature type="region of interest" description="Disordered" evidence="4">
    <location>
        <begin position="262"/>
        <end position="289"/>
    </location>
</feature>
<evidence type="ECO:0000256" key="2">
    <source>
        <dbReference type="ARBA" id="ARBA00023002"/>
    </source>
</evidence>
<dbReference type="AlphaFoldDB" id="A0A2U8W2L2"/>
<dbReference type="Pfam" id="PF00106">
    <property type="entry name" value="adh_short"/>
    <property type="match status" value="1"/>
</dbReference>
<dbReference type="RefSeq" id="WP_109887558.1">
    <property type="nucleotide sequence ID" value="NZ_CP029550.1"/>
</dbReference>
<evidence type="ECO:0000259" key="6">
    <source>
        <dbReference type="SMART" id="SM00822"/>
    </source>
</evidence>
<protein>
    <submittedName>
        <fullName evidence="7">Short-chain dehydrogenase</fullName>
    </submittedName>
</protein>
<gene>
    <name evidence="7" type="ORF">DK389_04125</name>
</gene>
<dbReference type="InterPro" id="IPR057326">
    <property type="entry name" value="KR_dom"/>
</dbReference>
<feature type="domain" description="Ketoreductase" evidence="6">
    <location>
        <begin position="3"/>
        <end position="191"/>
    </location>
</feature>